<feature type="region of interest" description="Disordered" evidence="1">
    <location>
        <begin position="1"/>
        <end position="22"/>
    </location>
</feature>
<evidence type="ECO:0000313" key="2">
    <source>
        <dbReference type="EMBL" id="CAD9237406.1"/>
    </source>
</evidence>
<gene>
    <name evidence="2" type="ORF">CCAE0312_LOCUS9505</name>
</gene>
<evidence type="ECO:0000256" key="1">
    <source>
        <dbReference type="SAM" id="MobiDB-lite"/>
    </source>
</evidence>
<proteinExistence type="predicted"/>
<dbReference type="EMBL" id="HBGH01017169">
    <property type="protein sequence ID" value="CAD9237406.1"/>
    <property type="molecule type" value="Transcribed_RNA"/>
</dbReference>
<reference evidence="2" key="1">
    <citation type="submission" date="2021-01" db="EMBL/GenBank/DDBJ databases">
        <authorList>
            <person name="Corre E."/>
            <person name="Pelletier E."/>
            <person name="Niang G."/>
            <person name="Scheremetjew M."/>
            <person name="Finn R."/>
            <person name="Kale V."/>
            <person name="Holt S."/>
            <person name="Cochrane G."/>
            <person name="Meng A."/>
            <person name="Brown T."/>
            <person name="Cohen L."/>
        </authorList>
    </citation>
    <scope>NUCLEOTIDE SEQUENCE</scope>
    <source>
        <strain evidence="2">SAG 36.94</strain>
    </source>
</reference>
<dbReference type="AlphaFoldDB" id="A0A7S1XHE5"/>
<name>A0A7S1XHE5_9RHOD</name>
<sequence length="103" mass="11692">MRLNLSRLRSQSEDQCAPPTFDPQPRCSLILIIGPPPGIELTVITTFIALHTEWVPMFASCTKSFRRTDISPVEWAQVSHSFHNLIIPHPPRKVSSIPFMIIE</sequence>
<protein>
    <submittedName>
        <fullName evidence="2">Uncharacterized protein</fullName>
    </submittedName>
</protein>
<accession>A0A7S1XHE5</accession>
<organism evidence="2">
    <name type="scientific">Compsopogon caeruleus</name>
    <dbReference type="NCBI Taxonomy" id="31354"/>
    <lineage>
        <taxon>Eukaryota</taxon>
        <taxon>Rhodophyta</taxon>
        <taxon>Compsopogonophyceae</taxon>
        <taxon>Compsopogonales</taxon>
        <taxon>Compsopogonaceae</taxon>
        <taxon>Compsopogon</taxon>
    </lineage>
</organism>